<dbReference type="PROSITE" id="PS50878">
    <property type="entry name" value="RT_POL"/>
    <property type="match status" value="1"/>
</dbReference>
<evidence type="ECO:0000313" key="13">
    <source>
        <dbReference type="EMBL" id="KAL1252714.1"/>
    </source>
</evidence>
<comment type="caution">
    <text evidence="13">The sequence shown here is derived from an EMBL/GenBank/DDBJ whole genome shotgun (WGS) entry which is preliminary data.</text>
</comment>
<dbReference type="InterPro" id="IPR043128">
    <property type="entry name" value="Rev_trsase/Diguanyl_cyclase"/>
</dbReference>
<keyword evidence="4" id="KW-0808">Transferase</keyword>
<reference evidence="13 14" key="1">
    <citation type="submission" date="2023-09" db="EMBL/GenBank/DDBJ databases">
        <authorList>
            <person name="Wang M."/>
        </authorList>
    </citation>
    <scope>NUCLEOTIDE SEQUENCE [LARGE SCALE GENOMIC DNA]</scope>
    <source>
        <strain evidence="13">GT-2023</strain>
        <tissue evidence="13">Liver</tissue>
    </source>
</reference>
<accession>A0ABR3LLS9</accession>
<dbReference type="Proteomes" id="UP001558613">
    <property type="component" value="Unassembled WGS sequence"/>
</dbReference>
<evidence type="ECO:0000256" key="3">
    <source>
        <dbReference type="ARBA" id="ARBA00012493"/>
    </source>
</evidence>
<keyword evidence="6" id="KW-0540">Nuclease</keyword>
<proteinExistence type="inferred from homology"/>
<dbReference type="InterPro" id="IPR050951">
    <property type="entry name" value="Retrovirus_Pol_polyprotein"/>
</dbReference>
<sequence>MFVTALLDSGSTVSLAQAAILQPRQDSKALLPITCVHGDTRHVPARRVTITAAAGSWPVELGIIEDLPVPLLLGKDWPGFDQLLHRSTQPASSTGSRQRRRAGRHHARPYVFQQVTGGGSFAKAQREDDRLKNCWSQVRILEGQERQPAPHPLPHFIVQNGLLYCVAERRGEMKRLLVVPKDKTEVVMELAHAHPMARHLGAANTIQRLRDRFHWPGLDGDVKRFCQACPTCQRTAPRIPSPSPLIPLPSREMRERIERVMPLVKEHLTKAQQSQQRWYDRAAQPREFHPGDRVMVLVPPMLANSSQPGKDHTPSLRGLDREQLAALAVTDPVVVDMGEHLSAAQRTELQHLVSQFSDVFSTRPGRTTIIEHDIRTPPGVIPDGTLRFCNDFRRLNEVSEFDSHPMPCVDELLERLGRARFISTLDLTKGYWQVALTESAKPKTAFSTPSGHWQYRTLPFGLHGAPATFQRMMDVLLRPHQAYAAAYLDDVVIHSETWEEHLGRLRRVLTELRRAGLTANPRKCHLALAEAQYLGFQVGRGLIRPQQRKIEAILNAPLLKTKTQVQSDEEHPVIYVSRKLTTAETRYAAVEKEALAIKWAVLELRYYLLGR</sequence>
<keyword evidence="14" id="KW-1185">Reference proteome</keyword>
<evidence type="ECO:0000256" key="1">
    <source>
        <dbReference type="ARBA" id="ARBA00010879"/>
    </source>
</evidence>
<keyword evidence="8" id="KW-0378">Hydrolase</keyword>
<dbReference type="Pfam" id="PF17917">
    <property type="entry name" value="RT_RNaseH"/>
    <property type="match status" value="1"/>
</dbReference>
<dbReference type="InterPro" id="IPR043502">
    <property type="entry name" value="DNA/RNA_pol_sf"/>
</dbReference>
<evidence type="ECO:0000256" key="7">
    <source>
        <dbReference type="ARBA" id="ARBA00022759"/>
    </source>
</evidence>
<evidence type="ECO:0000256" key="10">
    <source>
        <dbReference type="ARBA" id="ARBA00039658"/>
    </source>
</evidence>
<keyword evidence="9" id="KW-0695">RNA-directed DNA polymerase</keyword>
<evidence type="ECO:0000256" key="9">
    <source>
        <dbReference type="ARBA" id="ARBA00022918"/>
    </source>
</evidence>
<dbReference type="Pfam" id="PF00078">
    <property type="entry name" value="RVT_1"/>
    <property type="match status" value="1"/>
</dbReference>
<dbReference type="EC" id="2.7.7.49" evidence="3"/>
<dbReference type="PANTHER" id="PTHR37984">
    <property type="entry name" value="PROTEIN CBG26694"/>
    <property type="match status" value="1"/>
</dbReference>
<evidence type="ECO:0000256" key="6">
    <source>
        <dbReference type="ARBA" id="ARBA00022722"/>
    </source>
</evidence>
<dbReference type="InterPro" id="IPR041373">
    <property type="entry name" value="RT_RNaseH"/>
</dbReference>
<evidence type="ECO:0000256" key="5">
    <source>
        <dbReference type="ARBA" id="ARBA00022695"/>
    </source>
</evidence>
<organism evidence="13 14">
    <name type="scientific">Cirrhinus molitorella</name>
    <name type="common">mud carp</name>
    <dbReference type="NCBI Taxonomy" id="172907"/>
    <lineage>
        <taxon>Eukaryota</taxon>
        <taxon>Metazoa</taxon>
        <taxon>Chordata</taxon>
        <taxon>Craniata</taxon>
        <taxon>Vertebrata</taxon>
        <taxon>Euteleostomi</taxon>
        <taxon>Actinopterygii</taxon>
        <taxon>Neopterygii</taxon>
        <taxon>Teleostei</taxon>
        <taxon>Ostariophysi</taxon>
        <taxon>Cypriniformes</taxon>
        <taxon>Cyprinidae</taxon>
        <taxon>Labeoninae</taxon>
        <taxon>Labeonini</taxon>
        <taxon>Cirrhinus</taxon>
    </lineage>
</organism>
<dbReference type="EC" id="3.1.26.4" evidence="2"/>
<dbReference type="InterPro" id="IPR041588">
    <property type="entry name" value="Integrase_H2C2"/>
</dbReference>
<dbReference type="Gene3D" id="3.30.70.270">
    <property type="match status" value="1"/>
</dbReference>
<evidence type="ECO:0000313" key="14">
    <source>
        <dbReference type="Proteomes" id="UP001558613"/>
    </source>
</evidence>
<name>A0ABR3LLS9_9TELE</name>
<dbReference type="InterPro" id="IPR001969">
    <property type="entry name" value="Aspartic_peptidase_AS"/>
</dbReference>
<feature type="domain" description="Reverse transcriptase" evidence="12">
    <location>
        <begin position="358"/>
        <end position="538"/>
    </location>
</feature>
<dbReference type="SUPFAM" id="SSF50630">
    <property type="entry name" value="Acid proteases"/>
    <property type="match status" value="1"/>
</dbReference>
<dbReference type="Gene3D" id="1.10.340.70">
    <property type="match status" value="1"/>
</dbReference>
<dbReference type="EMBL" id="JAYMGO010000021">
    <property type="protein sequence ID" value="KAL1252714.1"/>
    <property type="molecule type" value="Genomic_DNA"/>
</dbReference>
<feature type="region of interest" description="Disordered" evidence="11">
    <location>
        <begin position="85"/>
        <end position="107"/>
    </location>
</feature>
<dbReference type="PANTHER" id="PTHR37984:SF5">
    <property type="entry name" value="PROTEIN NYNRIN-LIKE"/>
    <property type="match status" value="1"/>
</dbReference>
<dbReference type="CDD" id="cd01647">
    <property type="entry name" value="RT_LTR"/>
    <property type="match status" value="1"/>
</dbReference>
<dbReference type="InterPro" id="IPR021109">
    <property type="entry name" value="Peptidase_aspartic_dom_sf"/>
</dbReference>
<evidence type="ECO:0000259" key="12">
    <source>
        <dbReference type="PROSITE" id="PS50878"/>
    </source>
</evidence>
<dbReference type="SUPFAM" id="SSF56672">
    <property type="entry name" value="DNA/RNA polymerases"/>
    <property type="match status" value="1"/>
</dbReference>
<feature type="compositionally biased region" description="Basic residues" evidence="11">
    <location>
        <begin position="97"/>
        <end position="107"/>
    </location>
</feature>
<dbReference type="Gene3D" id="3.10.10.10">
    <property type="entry name" value="HIV Type 1 Reverse Transcriptase, subunit A, domain 1"/>
    <property type="match status" value="1"/>
</dbReference>
<evidence type="ECO:0000256" key="4">
    <source>
        <dbReference type="ARBA" id="ARBA00022679"/>
    </source>
</evidence>
<dbReference type="PROSITE" id="PS00141">
    <property type="entry name" value="ASP_PROTEASE"/>
    <property type="match status" value="1"/>
</dbReference>
<evidence type="ECO:0000256" key="11">
    <source>
        <dbReference type="SAM" id="MobiDB-lite"/>
    </source>
</evidence>
<evidence type="ECO:0000256" key="2">
    <source>
        <dbReference type="ARBA" id="ARBA00012180"/>
    </source>
</evidence>
<comment type="similarity">
    <text evidence="1">Belongs to the beta type-B retroviral polymerase family. HERV class-II K(HML-2) pol subfamily.</text>
</comment>
<gene>
    <name evidence="13" type="ORF">QQF64_017407</name>
</gene>
<keyword evidence="7" id="KW-0255">Endonuclease</keyword>
<keyword evidence="5" id="KW-0548">Nucleotidyltransferase</keyword>
<evidence type="ECO:0000256" key="8">
    <source>
        <dbReference type="ARBA" id="ARBA00022801"/>
    </source>
</evidence>
<dbReference type="Pfam" id="PF17921">
    <property type="entry name" value="Integrase_H2C2"/>
    <property type="match status" value="1"/>
</dbReference>
<protein>
    <recommendedName>
        <fullName evidence="10">Gypsy retrotransposon integrase-like protein 1</fullName>
        <ecNumber evidence="3">2.7.7.49</ecNumber>
        <ecNumber evidence="2">3.1.26.4</ecNumber>
    </recommendedName>
</protein>
<dbReference type="InterPro" id="IPR000477">
    <property type="entry name" value="RT_dom"/>
</dbReference>